<proteinExistence type="predicted"/>
<dbReference type="AlphaFoldDB" id="A0A7J5XBL1"/>
<evidence type="ECO:0000313" key="2">
    <source>
        <dbReference type="EMBL" id="KAF3834233.1"/>
    </source>
</evidence>
<feature type="compositionally biased region" description="Basic and acidic residues" evidence="1">
    <location>
        <begin position="301"/>
        <end position="319"/>
    </location>
</feature>
<protein>
    <submittedName>
        <fullName evidence="2">Uncharacterized protein</fullName>
    </submittedName>
</protein>
<comment type="caution">
    <text evidence="2">The sequence shown here is derived from an EMBL/GenBank/DDBJ whole genome shotgun (WGS) entry which is preliminary data.</text>
</comment>
<gene>
    <name evidence="2" type="ORF">F7725_025437</name>
</gene>
<keyword evidence="3" id="KW-1185">Reference proteome</keyword>
<dbReference type="EMBL" id="JAAKFY010000026">
    <property type="protein sequence ID" value="KAF3834233.1"/>
    <property type="molecule type" value="Genomic_DNA"/>
</dbReference>
<sequence>MDGQVFSQLGLHPTVSHLSRISPTRWSIFWVSAGSWALSLMALPDLTYLFGAFAGLVEVSAAVQGPLHQLVPAGLDTEQQVLDENHVLLHAGEAELRAGLLQSQDLLSRDVQYLVLIDLEEDCVQDEAGGLGHVEGLFSLGQPVDGVLQRGLETCRQGNSLIQLRLKTWPGSAGSGWCRVRPPLPPEPAAWTLPGPAGCGTGRPPVGLAADSWLSVLLSHCRNSSNSPWKPSAYREKGELNLCLLPYLVQGGLQQLLPLLGLQQEALPALVQMVQLVPQLAGLVQETTPAAQRQHRSHSPQWHDGKEHHYAEPGTERREREETYVVFSQLDFNGLGVRADGPLCVQGGVCVVQPGLQLRQSVLELTQGQQGTLDLVFPEVTELGQWLLDHVPVRLVGHLLQQQLSLVAQLLHVNLLLLFNLLFDSSKISSHCGHVTQLDHSVIQVVKHRLENKTETISKDEVGSEGPDKLQLLPQAVGLCLNSLVEGEKDMVLSHSNPSLWPPYLSSLDLLFDERGVHAGVLQLPHDVLGVSERAQQRRHVGPELTGQVIHVVQLPLLLLRPLPDLIPQGAQAQEAGTDGWGGKGEESEITQTGGEKLVGSHWAFNLVIFSVMHILLTLSGRVVVSSPSDELLSAGAQSREAGQQFVQLQPLGSVLPQLLPDLVHLGCHRGGLPQPLHRPLQGLQQGVHLVVKLGAEGELDKSVIKRK</sequence>
<feature type="region of interest" description="Disordered" evidence="1">
    <location>
        <begin position="287"/>
        <end position="319"/>
    </location>
</feature>
<name>A0A7J5XBL1_DISMA</name>
<reference evidence="2 3" key="1">
    <citation type="submission" date="2020-03" db="EMBL/GenBank/DDBJ databases">
        <title>Dissostichus mawsoni Genome sequencing and assembly.</title>
        <authorList>
            <person name="Park H."/>
        </authorList>
    </citation>
    <scope>NUCLEOTIDE SEQUENCE [LARGE SCALE GENOMIC DNA]</scope>
    <source>
        <strain evidence="2">DM0001</strain>
        <tissue evidence="2">Muscle</tissue>
    </source>
</reference>
<dbReference type="OrthoDB" id="10685471at2759"/>
<accession>A0A7J5XBL1</accession>
<evidence type="ECO:0000256" key="1">
    <source>
        <dbReference type="SAM" id="MobiDB-lite"/>
    </source>
</evidence>
<evidence type="ECO:0000313" key="3">
    <source>
        <dbReference type="Proteomes" id="UP000518266"/>
    </source>
</evidence>
<dbReference type="Proteomes" id="UP000518266">
    <property type="component" value="Unassembled WGS sequence"/>
</dbReference>
<organism evidence="2 3">
    <name type="scientific">Dissostichus mawsoni</name>
    <name type="common">Antarctic cod</name>
    <dbReference type="NCBI Taxonomy" id="36200"/>
    <lineage>
        <taxon>Eukaryota</taxon>
        <taxon>Metazoa</taxon>
        <taxon>Chordata</taxon>
        <taxon>Craniata</taxon>
        <taxon>Vertebrata</taxon>
        <taxon>Euteleostomi</taxon>
        <taxon>Actinopterygii</taxon>
        <taxon>Neopterygii</taxon>
        <taxon>Teleostei</taxon>
        <taxon>Neoteleostei</taxon>
        <taxon>Acanthomorphata</taxon>
        <taxon>Eupercaria</taxon>
        <taxon>Perciformes</taxon>
        <taxon>Notothenioidei</taxon>
        <taxon>Nototheniidae</taxon>
        <taxon>Dissostichus</taxon>
    </lineage>
</organism>